<dbReference type="InterPro" id="IPR047017">
    <property type="entry name" value="RGS6/7/9/11_DHEX_sf"/>
</dbReference>
<dbReference type="PROSITE" id="PS50186">
    <property type="entry name" value="DEP"/>
    <property type="match status" value="1"/>
</dbReference>
<dbReference type="SUPFAM" id="SSF46785">
    <property type="entry name" value="Winged helix' DNA-binding domain"/>
    <property type="match status" value="1"/>
</dbReference>
<dbReference type="RefSeq" id="XP_013772523.1">
    <property type="nucleotide sequence ID" value="XM_013917069.2"/>
</dbReference>
<dbReference type="SMART" id="SM01224">
    <property type="entry name" value="G_gamma"/>
    <property type="match status" value="1"/>
</dbReference>
<name>A0ABM1B0W3_LIMPO</name>
<dbReference type="Gene3D" id="1.10.1240.60">
    <property type="match status" value="1"/>
</dbReference>
<dbReference type="PRINTS" id="PR01301">
    <property type="entry name" value="RGSPROTEIN"/>
</dbReference>
<evidence type="ECO:0000256" key="1">
    <source>
        <dbReference type="ARBA" id="ARBA00022700"/>
    </source>
</evidence>
<dbReference type="CDD" id="cd04450">
    <property type="entry name" value="DEP_RGS7-like"/>
    <property type="match status" value="1"/>
</dbReference>
<accession>A0ABM1B0W3</accession>
<dbReference type="InterPro" id="IPR044926">
    <property type="entry name" value="RGS_subdomain_2"/>
</dbReference>
<dbReference type="SUPFAM" id="SSF48670">
    <property type="entry name" value="Transducin (heterotrimeric G protein), gamma chain"/>
    <property type="match status" value="1"/>
</dbReference>
<dbReference type="InterPro" id="IPR036390">
    <property type="entry name" value="WH_DNA-bd_sf"/>
</dbReference>
<reference evidence="5" key="1">
    <citation type="submission" date="2025-08" db="UniProtKB">
        <authorList>
            <consortium name="RefSeq"/>
        </authorList>
    </citation>
    <scope>IDENTIFICATION</scope>
    <source>
        <tissue evidence="5">Muscle</tissue>
    </source>
</reference>
<dbReference type="SUPFAM" id="SSF48097">
    <property type="entry name" value="Regulator of G-protein signaling, RGS"/>
    <property type="match status" value="1"/>
</dbReference>
<organism evidence="4 5">
    <name type="scientific">Limulus polyphemus</name>
    <name type="common">Atlantic horseshoe crab</name>
    <dbReference type="NCBI Taxonomy" id="6850"/>
    <lineage>
        <taxon>Eukaryota</taxon>
        <taxon>Metazoa</taxon>
        <taxon>Ecdysozoa</taxon>
        <taxon>Arthropoda</taxon>
        <taxon>Chelicerata</taxon>
        <taxon>Merostomata</taxon>
        <taxon>Xiphosura</taxon>
        <taxon>Limulidae</taxon>
        <taxon>Limulus</taxon>
    </lineage>
</organism>
<feature type="domain" description="RGS" evidence="2">
    <location>
        <begin position="288"/>
        <end position="403"/>
    </location>
</feature>
<keyword evidence="1" id="KW-0734">Signal transduction inhibitor</keyword>
<evidence type="ECO:0000313" key="5">
    <source>
        <dbReference type="RefSeq" id="XP_013772523.1"/>
    </source>
</evidence>
<dbReference type="PANTHER" id="PTHR45746:SF5">
    <property type="entry name" value="REGULATOR OF G-PROTEIN SIGNALING 7"/>
    <property type="match status" value="1"/>
</dbReference>
<dbReference type="InterPro" id="IPR047016">
    <property type="entry name" value="RGS6/7/9/11"/>
</dbReference>
<dbReference type="SMART" id="SM00049">
    <property type="entry name" value="DEP"/>
    <property type="match status" value="1"/>
</dbReference>
<feature type="domain" description="DEP" evidence="3">
    <location>
        <begin position="37"/>
        <end position="112"/>
    </location>
</feature>
<protein>
    <submittedName>
        <fullName evidence="5">Regulator of G-protein signaling 6-like</fullName>
    </submittedName>
</protein>
<evidence type="ECO:0000259" key="2">
    <source>
        <dbReference type="PROSITE" id="PS50132"/>
    </source>
</evidence>
<gene>
    <name evidence="5" type="primary">LOC106457635</name>
</gene>
<dbReference type="PROSITE" id="PS50132">
    <property type="entry name" value="RGS"/>
    <property type="match status" value="1"/>
</dbReference>
<dbReference type="Pfam" id="PF00610">
    <property type="entry name" value="DEP"/>
    <property type="match status" value="1"/>
</dbReference>
<dbReference type="CDD" id="cd00068">
    <property type="entry name" value="GGL"/>
    <property type="match status" value="1"/>
</dbReference>
<dbReference type="Proteomes" id="UP000694941">
    <property type="component" value="Unplaced"/>
</dbReference>
<dbReference type="InterPro" id="IPR000591">
    <property type="entry name" value="DEP_dom"/>
</dbReference>
<evidence type="ECO:0000313" key="4">
    <source>
        <dbReference type="Proteomes" id="UP000694941"/>
    </source>
</evidence>
<evidence type="ECO:0000259" key="3">
    <source>
        <dbReference type="PROSITE" id="PS50186"/>
    </source>
</evidence>
<dbReference type="GeneID" id="106457635"/>
<dbReference type="InterPro" id="IPR036284">
    <property type="entry name" value="GGL_sf"/>
</dbReference>
<dbReference type="InterPro" id="IPR016137">
    <property type="entry name" value="RGS"/>
</dbReference>
<dbReference type="InterPro" id="IPR036305">
    <property type="entry name" value="RGS_sf"/>
</dbReference>
<sequence length="545" mass="63319">MTRIVEFKGMDQINKQDAPREIIFSKIERLIREMQHPESGVPVRSQKLFLTFIPSVFMGFDLVDWLMNRLNIKDLAEAIHLANLICQHGYFFPVNDTKLTLKDDGTLYRFQDPHFWPSYYQPDDIHYAKEPKEALAWLKKVLSQKWEFICKQAEEQVNLMKERKKSEKSILDSQEKAYWRVHRPPPGILSCFEKGPLANKHTEKAKAKQDLKKQVSFLQKYICRPRTKLHQVVESLIHRCELYAEFDPFITDVQPTNPWISDDITFWDLNSDFVETLTEKRLRRWGISLEELLTDPMGELEFEKYLRKEYSHENMCFWKVVQCLKSGSQAAVANRINKIYEKYLAPGAPCEVNLDSMTLDITYKLMKSPSRYTFDAAQEHVFLLMKKDTYRRFLKSDHYRNLLSNTQQIEQKKKFFNFGVSTRKKAAPSAGVGNRRNSGCHRTSSNVDITLNTLQLSGEHPFTGKHSQSTSDLQDMQKISALNRLSSSSESQDRVNNVGRNALLIPRGAHRMGYFSSSLDGTNRNITLTVPQPTQNLVAPWETES</sequence>
<keyword evidence="4" id="KW-1185">Reference proteome</keyword>
<dbReference type="InterPro" id="IPR040759">
    <property type="entry name" value="RGS_DHEX"/>
</dbReference>
<dbReference type="Gene3D" id="1.10.10.10">
    <property type="entry name" value="Winged helix-like DNA-binding domain superfamily/Winged helix DNA-binding domain"/>
    <property type="match status" value="1"/>
</dbReference>
<dbReference type="InterPro" id="IPR036388">
    <property type="entry name" value="WH-like_DNA-bd_sf"/>
</dbReference>
<dbReference type="SMART" id="SM00315">
    <property type="entry name" value="RGS"/>
    <property type="match status" value="1"/>
</dbReference>
<dbReference type="Gene3D" id="1.10.167.10">
    <property type="entry name" value="Regulator of G-protein Signalling 4, domain 2"/>
    <property type="match status" value="1"/>
</dbReference>
<dbReference type="InterPro" id="IPR015898">
    <property type="entry name" value="G-protein_gamma-like_dom"/>
</dbReference>
<dbReference type="SMART" id="SM00224">
    <property type="entry name" value="GGL"/>
    <property type="match status" value="1"/>
</dbReference>
<proteinExistence type="predicted"/>
<dbReference type="Pfam" id="PF00631">
    <property type="entry name" value="G-gamma"/>
    <property type="match status" value="1"/>
</dbReference>
<dbReference type="Gene3D" id="4.10.260.10">
    <property type="entry name" value="Transducin (heterotrimeric G protein), gamma chain"/>
    <property type="match status" value="1"/>
</dbReference>
<dbReference type="Pfam" id="PF18148">
    <property type="entry name" value="RGS_DHEX"/>
    <property type="match status" value="1"/>
</dbReference>
<dbReference type="PANTHER" id="PTHR45746">
    <property type="entry name" value="LP21163P"/>
    <property type="match status" value="1"/>
</dbReference>
<dbReference type="Pfam" id="PF00615">
    <property type="entry name" value="RGS"/>
    <property type="match status" value="1"/>
</dbReference>